<keyword evidence="1" id="KW-1133">Transmembrane helix</keyword>
<proteinExistence type="predicted"/>
<comment type="caution">
    <text evidence="3">The sequence shown here is derived from an EMBL/GenBank/DDBJ whole genome shotgun (WGS) entry which is preliminary data.</text>
</comment>
<dbReference type="PANTHER" id="PTHR47272:SF1">
    <property type="entry name" value="PIGGYBAC TRANSPOSABLE ELEMENT-DERIVED PROTEIN 3-LIKE"/>
    <property type="match status" value="1"/>
</dbReference>
<feature type="transmembrane region" description="Helical" evidence="1">
    <location>
        <begin position="107"/>
        <end position="125"/>
    </location>
</feature>
<dbReference type="PANTHER" id="PTHR47272">
    <property type="entry name" value="DDE_TNP_1_7 DOMAIN-CONTAINING PROTEIN"/>
    <property type="match status" value="1"/>
</dbReference>
<feature type="domain" description="PiggyBac transposable element-derived protein" evidence="2">
    <location>
        <begin position="12"/>
        <end position="124"/>
    </location>
</feature>
<evidence type="ECO:0000313" key="3">
    <source>
        <dbReference type="EMBL" id="KAK3768972.1"/>
    </source>
</evidence>
<evidence type="ECO:0000313" key="4">
    <source>
        <dbReference type="Proteomes" id="UP001283361"/>
    </source>
</evidence>
<reference evidence="3" key="1">
    <citation type="journal article" date="2023" name="G3 (Bethesda)">
        <title>A reference genome for the long-term kleptoplast-retaining sea slug Elysia crispata morphotype clarki.</title>
        <authorList>
            <person name="Eastman K.E."/>
            <person name="Pendleton A.L."/>
            <person name="Shaikh M.A."/>
            <person name="Suttiyut T."/>
            <person name="Ogas R."/>
            <person name="Tomko P."/>
            <person name="Gavelis G."/>
            <person name="Widhalm J.R."/>
            <person name="Wisecaver J.H."/>
        </authorList>
    </citation>
    <scope>NUCLEOTIDE SEQUENCE</scope>
    <source>
        <strain evidence="3">ECLA1</strain>
    </source>
</reference>
<accession>A0AAE0ZIG3</accession>
<keyword evidence="1" id="KW-0472">Membrane</keyword>
<dbReference type="EMBL" id="JAWDGP010003988">
    <property type="protein sequence ID" value="KAK3768972.1"/>
    <property type="molecule type" value="Genomic_DNA"/>
</dbReference>
<dbReference type="AlphaFoldDB" id="A0AAE0ZIG3"/>
<evidence type="ECO:0000259" key="2">
    <source>
        <dbReference type="Pfam" id="PF13843"/>
    </source>
</evidence>
<dbReference type="InterPro" id="IPR029526">
    <property type="entry name" value="PGBD"/>
</dbReference>
<organism evidence="3 4">
    <name type="scientific">Elysia crispata</name>
    <name type="common">lettuce slug</name>
    <dbReference type="NCBI Taxonomy" id="231223"/>
    <lineage>
        <taxon>Eukaryota</taxon>
        <taxon>Metazoa</taxon>
        <taxon>Spiralia</taxon>
        <taxon>Lophotrochozoa</taxon>
        <taxon>Mollusca</taxon>
        <taxon>Gastropoda</taxon>
        <taxon>Heterobranchia</taxon>
        <taxon>Euthyneura</taxon>
        <taxon>Panpulmonata</taxon>
        <taxon>Sacoglossa</taxon>
        <taxon>Placobranchoidea</taxon>
        <taxon>Plakobranchidae</taxon>
        <taxon>Elysia</taxon>
    </lineage>
</organism>
<dbReference type="Pfam" id="PF13843">
    <property type="entry name" value="DDE_Tnp_1_7"/>
    <property type="match status" value="1"/>
</dbReference>
<keyword evidence="4" id="KW-1185">Reference proteome</keyword>
<dbReference type="Proteomes" id="UP001283361">
    <property type="component" value="Unassembled WGS sequence"/>
</dbReference>
<name>A0AAE0ZIG3_9GAST</name>
<protein>
    <recommendedName>
        <fullName evidence="2">PiggyBac transposable element-derived protein domain-containing protein</fullName>
    </recommendedName>
</protein>
<sequence>MNRLKECQLSSEKEMKKTGRGAVDSLVETKSGCFVVRWFDNRTVDLLSSYIGPEPLTKVKRYDKKQKSMISVECPAVVIEYNKFMGGIDLHDSLTALYRYHIKSRRWYMYIFFYTFNMMVVNAWLRHRHHAHGSTEKSAQMKLSKFQVMLSNQLIKLRPKLADPALGIHPLLQSMCTVRKDPCPRASRFLDK</sequence>
<keyword evidence="1" id="KW-0812">Transmembrane</keyword>
<evidence type="ECO:0000256" key="1">
    <source>
        <dbReference type="SAM" id="Phobius"/>
    </source>
</evidence>
<gene>
    <name evidence="3" type="ORF">RRG08_054822</name>
</gene>